<dbReference type="GO" id="GO:0006357">
    <property type="term" value="P:regulation of transcription by RNA polymerase II"/>
    <property type="evidence" value="ECO:0007669"/>
    <property type="project" value="TreeGrafter"/>
</dbReference>
<evidence type="ECO:0000256" key="2">
    <source>
        <dbReference type="ARBA" id="ARBA00022723"/>
    </source>
</evidence>
<organism evidence="14">
    <name type="scientific">Onchocerca ochengi</name>
    <name type="common">Filarial nematode worm</name>
    <dbReference type="NCBI Taxonomy" id="42157"/>
    <lineage>
        <taxon>Eukaryota</taxon>
        <taxon>Metazoa</taxon>
        <taxon>Ecdysozoa</taxon>
        <taxon>Nematoda</taxon>
        <taxon>Chromadorea</taxon>
        <taxon>Rhabditida</taxon>
        <taxon>Spirurina</taxon>
        <taxon>Spiruromorpha</taxon>
        <taxon>Filarioidea</taxon>
        <taxon>Onchocercidae</taxon>
        <taxon>Onchocerca</taxon>
    </lineage>
</organism>
<evidence type="ECO:0000256" key="6">
    <source>
        <dbReference type="ARBA" id="ARBA00023015"/>
    </source>
</evidence>
<keyword evidence="9" id="KW-0539">Nucleus</keyword>
<dbReference type="GO" id="GO:0000124">
    <property type="term" value="C:SAGA complex"/>
    <property type="evidence" value="ECO:0007669"/>
    <property type="project" value="TreeGrafter"/>
</dbReference>
<dbReference type="GO" id="GO:0071819">
    <property type="term" value="C:DUBm complex"/>
    <property type="evidence" value="ECO:0007669"/>
    <property type="project" value="UniProtKB-ARBA"/>
</dbReference>
<dbReference type="GO" id="GO:0003713">
    <property type="term" value="F:transcription coactivator activity"/>
    <property type="evidence" value="ECO:0007669"/>
    <property type="project" value="TreeGrafter"/>
</dbReference>
<keyword evidence="13" id="KW-1185">Reference proteome</keyword>
<evidence type="ECO:0000256" key="3">
    <source>
        <dbReference type="ARBA" id="ARBA00022771"/>
    </source>
</evidence>
<dbReference type="FunFam" id="3.30.160.60:FF:000118">
    <property type="entry name" value="Ataxin-7-like protein 3"/>
    <property type="match status" value="1"/>
</dbReference>
<comment type="function">
    <text evidence="10">Component of the transcription regulatory histone acetylation (HAT) complex SAGA, a multiprotein complex that activates transcription by remodeling chromatin and mediating histone acetylation and deubiquitination. Within the SAGA complex, participates in a subcomplex that specifically deubiquitinates histone H2B. The SAGA complex is recruited to specific gene promoters by activators, where it is required for transcription.</text>
</comment>
<dbReference type="Gene3D" id="3.30.160.60">
    <property type="entry name" value="Classic Zinc Finger"/>
    <property type="match status" value="1"/>
</dbReference>
<feature type="compositionally biased region" description="Basic residues" evidence="11">
    <location>
        <begin position="167"/>
        <end position="186"/>
    </location>
</feature>
<feature type="region of interest" description="Disordered" evidence="11">
    <location>
        <begin position="109"/>
        <end position="186"/>
    </location>
</feature>
<name>A0A182EH07_ONCOC</name>
<comment type="subcellular location">
    <subcellularLocation>
        <location evidence="1 10">Nucleus</location>
    </subcellularLocation>
</comment>
<evidence type="ECO:0000256" key="9">
    <source>
        <dbReference type="ARBA" id="ARBA00023242"/>
    </source>
</evidence>
<evidence type="ECO:0000256" key="1">
    <source>
        <dbReference type="ARBA" id="ARBA00004123"/>
    </source>
</evidence>
<reference evidence="12 13" key="2">
    <citation type="submission" date="2018-08" db="EMBL/GenBank/DDBJ databases">
        <authorList>
            <person name="Laetsch R D."/>
            <person name="Stevens L."/>
            <person name="Kumar S."/>
            <person name="Blaxter L. M."/>
        </authorList>
    </citation>
    <scope>NUCLEOTIDE SEQUENCE [LARGE SCALE GENOMIC DNA]</scope>
</reference>
<comment type="similarity">
    <text evidence="10">Belongs to the SGF11 family.</text>
</comment>
<dbReference type="PANTHER" id="PTHR46367:SF1">
    <property type="entry name" value="ATAXIN-7-LIKE PROTEIN 3"/>
    <property type="match status" value="1"/>
</dbReference>
<evidence type="ECO:0000256" key="7">
    <source>
        <dbReference type="ARBA" id="ARBA00023159"/>
    </source>
</evidence>
<keyword evidence="2" id="KW-0479">Metal-binding</keyword>
<keyword evidence="8" id="KW-0804">Transcription</keyword>
<dbReference type="GO" id="GO:0008270">
    <property type="term" value="F:zinc ion binding"/>
    <property type="evidence" value="ECO:0007669"/>
    <property type="project" value="UniProtKB-KW"/>
</dbReference>
<sequence>MIDDEGDQKIIRNAADIEEMCEQVFDYLFATVLLEPCFKVHRIAKIANAVIPPPIDVENEPTIVGEYDIFGTTTQKNMEVVCDECKRTIAASRFAPHLEKCMGMGRSSSRVAKRRINQTVNYTNSMKNSLSTGRLREYSGRDSDIDHSDDDSHHTAPDDDEDWASSRRSRKSRKTKSKNRTKAIFY</sequence>
<dbReference type="PANTHER" id="PTHR46367">
    <property type="entry name" value="ATAXIN-7-LIKE PROTEIN 3"/>
    <property type="match status" value="1"/>
</dbReference>
<dbReference type="OrthoDB" id="21557at2759"/>
<feature type="compositionally biased region" description="Basic and acidic residues" evidence="11">
    <location>
        <begin position="134"/>
        <end position="157"/>
    </location>
</feature>
<gene>
    <name evidence="12" type="ORF">NOO_LOCUS7381</name>
</gene>
<dbReference type="EMBL" id="UYRW01002613">
    <property type="protein sequence ID" value="VDK86028.1"/>
    <property type="molecule type" value="Genomic_DNA"/>
</dbReference>
<accession>A0A182EH07</accession>
<dbReference type="AlphaFoldDB" id="A0A182EH07"/>
<keyword evidence="6" id="KW-0805">Transcription regulation</keyword>
<dbReference type="GO" id="GO:0006325">
    <property type="term" value="P:chromatin organization"/>
    <property type="evidence" value="ECO:0007669"/>
    <property type="project" value="UniProtKB-KW"/>
</dbReference>
<evidence type="ECO:0000313" key="13">
    <source>
        <dbReference type="Proteomes" id="UP000271087"/>
    </source>
</evidence>
<dbReference type="Pfam" id="PF08209">
    <property type="entry name" value="Sgf11"/>
    <property type="match status" value="1"/>
</dbReference>
<feature type="compositionally biased region" description="Polar residues" evidence="11">
    <location>
        <begin position="117"/>
        <end position="132"/>
    </location>
</feature>
<evidence type="ECO:0000256" key="11">
    <source>
        <dbReference type="SAM" id="MobiDB-lite"/>
    </source>
</evidence>
<dbReference type="STRING" id="42157.A0A182EH07"/>
<evidence type="ECO:0000313" key="14">
    <source>
        <dbReference type="WBParaSite" id="nOo.2.0.1.t07381-RA"/>
    </source>
</evidence>
<dbReference type="Proteomes" id="UP000271087">
    <property type="component" value="Unassembled WGS sequence"/>
</dbReference>
<keyword evidence="3" id="KW-0863">Zinc-finger</keyword>
<evidence type="ECO:0000256" key="5">
    <source>
        <dbReference type="ARBA" id="ARBA00022853"/>
    </source>
</evidence>
<reference evidence="14" key="1">
    <citation type="submission" date="2016-06" db="UniProtKB">
        <authorList>
            <consortium name="WormBaseParasite"/>
        </authorList>
    </citation>
    <scope>IDENTIFICATION</scope>
</reference>
<keyword evidence="7 10" id="KW-0010">Activator</keyword>
<dbReference type="InterPro" id="IPR051078">
    <property type="entry name" value="SGF11"/>
</dbReference>
<keyword evidence="4" id="KW-0862">Zinc</keyword>
<evidence type="ECO:0000256" key="10">
    <source>
        <dbReference type="RuleBase" id="RU261113"/>
    </source>
</evidence>
<evidence type="ECO:0000256" key="4">
    <source>
        <dbReference type="ARBA" id="ARBA00022833"/>
    </source>
</evidence>
<dbReference type="WBParaSite" id="nOo.2.0.1.t07381-RA">
    <property type="protein sequence ID" value="nOo.2.0.1.t07381-RA"/>
    <property type="gene ID" value="nOo.2.0.1.g07381"/>
</dbReference>
<evidence type="ECO:0000256" key="8">
    <source>
        <dbReference type="ARBA" id="ARBA00023163"/>
    </source>
</evidence>
<dbReference type="InterPro" id="IPR013246">
    <property type="entry name" value="SAGA_su_Sgf11"/>
</dbReference>
<proteinExistence type="inferred from homology"/>
<comment type="subunit">
    <text evidence="10">Component of some SAGA transcription coactivator-HAT complexes.</text>
</comment>
<evidence type="ECO:0000313" key="12">
    <source>
        <dbReference type="EMBL" id="VDK86028.1"/>
    </source>
</evidence>
<keyword evidence="5" id="KW-0156">Chromatin regulator</keyword>
<protein>
    <recommendedName>
        <fullName evidence="10">SAGA-associated factor 11</fullName>
    </recommendedName>
</protein>